<accession>A0A9P1CPX8</accession>
<dbReference type="GO" id="GO:0006310">
    <property type="term" value="P:DNA recombination"/>
    <property type="evidence" value="ECO:0007669"/>
    <property type="project" value="UniProtKB-KW"/>
</dbReference>
<dbReference type="InterPro" id="IPR011990">
    <property type="entry name" value="TPR-like_helical_dom_sf"/>
</dbReference>
<reference evidence="6 7" key="2">
    <citation type="submission" date="2024-05" db="EMBL/GenBank/DDBJ databases">
        <authorList>
            <person name="Chen Y."/>
            <person name="Shah S."/>
            <person name="Dougan E. K."/>
            <person name="Thang M."/>
            <person name="Chan C."/>
        </authorList>
    </citation>
    <scope>NUCLEOTIDE SEQUENCE [LARGE SCALE GENOMIC DNA]</scope>
</reference>
<dbReference type="PANTHER" id="PTHR47447:SF17">
    <property type="entry name" value="OS12G0638900 PROTEIN"/>
    <property type="match status" value="1"/>
</dbReference>
<gene>
    <name evidence="5" type="ORF">C1SCF055_LOCUS21616</name>
</gene>
<name>A0A9P1CPX8_9DINO</name>
<dbReference type="Proteomes" id="UP001152797">
    <property type="component" value="Unassembled WGS sequence"/>
</dbReference>
<feature type="repeat" description="PPR" evidence="3">
    <location>
        <begin position="1171"/>
        <end position="1205"/>
    </location>
</feature>
<dbReference type="EMBL" id="CAMXCT030002024">
    <property type="protein sequence ID" value="CAL4782320.1"/>
    <property type="molecule type" value="Genomic_DNA"/>
</dbReference>
<dbReference type="InterPro" id="IPR002885">
    <property type="entry name" value="PPR_rpt"/>
</dbReference>
<keyword evidence="1" id="KW-0677">Repeat</keyword>
<reference evidence="5" key="1">
    <citation type="submission" date="2022-10" db="EMBL/GenBank/DDBJ databases">
        <authorList>
            <person name="Chen Y."/>
            <person name="Dougan E. K."/>
            <person name="Chan C."/>
            <person name="Rhodes N."/>
            <person name="Thang M."/>
        </authorList>
    </citation>
    <scope>NUCLEOTIDE SEQUENCE</scope>
</reference>
<organism evidence="5">
    <name type="scientific">Cladocopium goreaui</name>
    <dbReference type="NCBI Taxonomy" id="2562237"/>
    <lineage>
        <taxon>Eukaryota</taxon>
        <taxon>Sar</taxon>
        <taxon>Alveolata</taxon>
        <taxon>Dinophyceae</taxon>
        <taxon>Suessiales</taxon>
        <taxon>Symbiodiniaceae</taxon>
        <taxon>Cladocopium</taxon>
    </lineage>
</organism>
<evidence type="ECO:0000256" key="4">
    <source>
        <dbReference type="SAM" id="MobiDB-lite"/>
    </source>
</evidence>
<evidence type="ECO:0000313" key="5">
    <source>
        <dbReference type="EMBL" id="CAI3995008.1"/>
    </source>
</evidence>
<protein>
    <submittedName>
        <fullName evidence="6">Pentatricopeptide repeat-containing protein At2g41720 (Protein EMBRYO DEFECTIVE 2654)</fullName>
    </submittedName>
</protein>
<evidence type="ECO:0000313" key="6">
    <source>
        <dbReference type="EMBL" id="CAL4782320.1"/>
    </source>
</evidence>
<feature type="compositionally biased region" description="Basic and acidic residues" evidence="4">
    <location>
        <begin position="398"/>
        <end position="412"/>
    </location>
</feature>
<keyword evidence="7" id="KW-1185">Reference proteome</keyword>
<dbReference type="Gene3D" id="1.10.443.10">
    <property type="entry name" value="Intergrase catalytic core"/>
    <property type="match status" value="1"/>
</dbReference>
<dbReference type="PANTHER" id="PTHR47447">
    <property type="entry name" value="OS03G0856100 PROTEIN"/>
    <property type="match status" value="1"/>
</dbReference>
<dbReference type="InterPro" id="IPR013762">
    <property type="entry name" value="Integrase-like_cat_sf"/>
</dbReference>
<evidence type="ECO:0000256" key="1">
    <source>
        <dbReference type="ARBA" id="ARBA00022737"/>
    </source>
</evidence>
<sequence length="1622" mass="180339">MLAMLQAGAGNSRSKPTIEAQVIQRVFPSHKKRSSQAWDSFEYRAKAPRLAQFDRDASTRNAHSRHIDPQTSLISVGPKSGARKKRPEEAPRTRGREVKHSNGGNDRNGESKEIEVKEGKMAWKAVGKKMKNKQWLGAVRKEFVKKFYAPSTLATKNAKRRKEILESWRTWKGLAAVLDSTEMKAGDQYLAEAKLLHIEAGHEWDTQLDRQLGVCKRAMQRDKGPEVRAKEVRLTSITRETWVREGKGKNAANVEARDVVVELEKRQVKLNIRKSKADQKGVGAWRTLECCGENECERDCPFNLATLALNDLQSNDPHSPLFPDSHGNLVSKVHMVTAWANLIDCDMSGHSARRSGAMQYARKGISVHRIQFLGRWKSSAVFRYIEEAMTEIPMNSEAKTETSRQPDDGKRERERKRALRPQSSAAPKRDSPPGEQVLEAKPLLDQKQADQVFAMSKARGKLTKHIVGQAAWGIPLDSWAGRCLAATAFVNQRWLTMGTVYGYNEKSHTVEVQQHTGDLLHGLTTRIVDGARGLRCISGDWNLDRNNIPQASYWEAQGWMEAQTFACRRWSTPIGATCKHTTVKDFMFLSPEVLPYVTAVELDWSCFADHAVLLVYLSDLAAPPLVPMWRKPSQFEWPNQQQCKQVDWPFHAAQSQDMDAWYANIWKNVERYADKSMHATQRRVEDPLLIYRDLQRERAEPVQTIVQTQEIPVVSSQDVHQTEKVELHLAVELTQHPQKSALECKKCFKLEKARDRVKGAREWQRQTTKANPQNSESLVGGKLLGILRRVVAQPMADATSELSCAYDVLSVSNSFVLEAKVPQSQRAQGVLSGPKRCFEKRFHQLQSFLCEIEGMKRKHISGCYQEVVLAVPPAMTWILSPLGLPLAPVSDRVGACSRGQNGVPWTWALHLFDEAKAGNSSLGLGSCGGSFGGLMSVDDRSNALKEVSDDFLRSGSRAISFNEIKLAVLAALPGDIGFSNSFLAAKVISACSRAKKWQEALHLFLEDNEVHRNALMCSSLIRASPEVVVASLMKVAISLSVRLDTISYNAAISACERGTRWQSSIQCWDRLQEVSLTPEVRSFNSCIAALNRAGHWARSWLLLGSMRRFLVQADEVTEISGLCAFGSFWEMALAVDLKVGHFSTACKNVLLASCGRAGQWQVAERLFAAPDEVTYTSVTSAYDMARQWSKALAVVEILQQSGIEPHRQRPALNAAVAACGRLQKWDLVLNQLQRMALAEEWLTGLAPDLVTFGAVLNACCGAQQLDVVERLLQVMRGRSVRCSLEAMNAALGACESGRNWERAFEMLARMRRDGSDVDLALCSSAMNVCEGISWAQALTLFLQLPQFSLRPDLGAFGSALTACKDGLSWSSSLQLLHSMKQCDCRPDLAAVSAGLAACGPDDSWPFALWILTGADANAVSYKAVLDAMAMGTTSKPVAPWLLSRLRRCDSSPLHPTSRRPEAASHALVLMELLEQEGSMDGELQAAFARLYQRPALQRLLHLQRQPPRGHWNLQEPILERQTSLGPCFRIFTGAMWQQARYAARSASLGRDPLDPVSMDLVSWTAVTATKHGKVLSRGRVGGYGDPKTRGRCLVPTFVGHDRASHAERAALLRLLITVGNAR</sequence>
<dbReference type="InterPro" id="IPR011010">
    <property type="entry name" value="DNA_brk_join_enz"/>
</dbReference>
<feature type="region of interest" description="Disordered" evidence="4">
    <location>
        <begin position="54"/>
        <end position="113"/>
    </location>
</feature>
<comment type="caution">
    <text evidence="5">The sequence shown here is derived from an EMBL/GenBank/DDBJ whole genome shotgun (WGS) entry which is preliminary data.</text>
</comment>
<dbReference type="Gene3D" id="1.25.40.10">
    <property type="entry name" value="Tetratricopeptide repeat domain"/>
    <property type="match status" value="3"/>
</dbReference>
<dbReference type="EMBL" id="CAMXCT010002024">
    <property type="protein sequence ID" value="CAI3995008.1"/>
    <property type="molecule type" value="Genomic_DNA"/>
</dbReference>
<evidence type="ECO:0000256" key="2">
    <source>
        <dbReference type="ARBA" id="ARBA00023172"/>
    </source>
</evidence>
<dbReference type="Pfam" id="PF01535">
    <property type="entry name" value="PPR"/>
    <property type="match status" value="1"/>
</dbReference>
<evidence type="ECO:0000256" key="3">
    <source>
        <dbReference type="PROSITE-ProRule" id="PRU00708"/>
    </source>
</evidence>
<dbReference type="GO" id="GO:0003677">
    <property type="term" value="F:DNA binding"/>
    <property type="evidence" value="ECO:0007669"/>
    <property type="project" value="InterPro"/>
</dbReference>
<dbReference type="PROSITE" id="PS51375">
    <property type="entry name" value="PPR"/>
    <property type="match status" value="3"/>
</dbReference>
<dbReference type="InterPro" id="IPR036691">
    <property type="entry name" value="Endo/exonu/phosph_ase_sf"/>
</dbReference>
<keyword evidence="2" id="KW-0233">DNA recombination</keyword>
<dbReference type="SUPFAM" id="SSF56219">
    <property type="entry name" value="DNase I-like"/>
    <property type="match status" value="1"/>
</dbReference>
<feature type="repeat" description="PPR" evidence="3">
    <location>
        <begin position="1044"/>
        <end position="1078"/>
    </location>
</feature>
<evidence type="ECO:0000313" key="7">
    <source>
        <dbReference type="Proteomes" id="UP001152797"/>
    </source>
</evidence>
<feature type="region of interest" description="Disordered" evidence="4">
    <location>
        <begin position="394"/>
        <end position="442"/>
    </location>
</feature>
<dbReference type="SUPFAM" id="SSF56349">
    <property type="entry name" value="DNA breaking-rejoining enzymes"/>
    <property type="match status" value="1"/>
</dbReference>
<feature type="compositionally biased region" description="Basic and acidic residues" evidence="4">
    <location>
        <begin position="86"/>
        <end position="100"/>
    </location>
</feature>
<feature type="repeat" description="PPR" evidence="3">
    <location>
        <begin position="1248"/>
        <end position="1282"/>
    </location>
</feature>
<proteinExistence type="predicted"/>
<dbReference type="EMBL" id="CAMXCT020002024">
    <property type="protein sequence ID" value="CAL1148383.1"/>
    <property type="molecule type" value="Genomic_DNA"/>
</dbReference>
<dbReference type="GO" id="GO:0015074">
    <property type="term" value="P:DNA integration"/>
    <property type="evidence" value="ECO:0007669"/>
    <property type="project" value="InterPro"/>
</dbReference>
<dbReference type="OrthoDB" id="185373at2759"/>